<keyword evidence="9" id="KW-1185">Reference proteome</keyword>
<organism evidence="8 9">
    <name type="scientific">Parafilimonas terrae</name>
    <dbReference type="NCBI Taxonomy" id="1465490"/>
    <lineage>
        <taxon>Bacteria</taxon>
        <taxon>Pseudomonadati</taxon>
        <taxon>Bacteroidota</taxon>
        <taxon>Chitinophagia</taxon>
        <taxon>Chitinophagales</taxon>
        <taxon>Chitinophagaceae</taxon>
        <taxon>Parafilimonas</taxon>
    </lineage>
</organism>
<dbReference type="InterPro" id="IPR003370">
    <property type="entry name" value="Chromate_transpt"/>
</dbReference>
<sequence>MTIYRHIRFLKAVLFHSIGAFGGPQGHFGMMIKNFVNRRHDITEQELLEYNAFCQMLPGASSTQTLTLIGYKRGGIPLAALTLLIWITPASILMGAFSFLVEYMGNKEAVAGTFKFIQPMSVGFIAYSAYKMARVAVTNTITVVISIVAAIISFFLFKTPWSFPAIIIAAGIATNFSSKRIPQKGTPPRKIKWANILIFFAVLGLAGYVSETARKDNWPNRGPYNLFENFYRFGSLVFGGGDVLIPMMYQQYVTRPATERIEEKNPGALRIDKDDFLTGSGMVRAIPGPVFSVGAFMGGSALKEGGVKMQLLGCVIGSIALFLPSFLLVLFFFPVWQNLKKYAVIYRSLEGINASVVGIMTGSTIFLMKDISVDITVGSVVPFANIMVITGTFCLLAFTKIRPQFIPLLCLLIGLAVSYYHL</sequence>
<feature type="transmembrane region" description="Helical" evidence="7">
    <location>
        <begin position="345"/>
        <end position="368"/>
    </location>
</feature>
<dbReference type="AlphaFoldDB" id="A0A1I5VYY6"/>
<evidence type="ECO:0000256" key="3">
    <source>
        <dbReference type="ARBA" id="ARBA00022475"/>
    </source>
</evidence>
<evidence type="ECO:0000256" key="4">
    <source>
        <dbReference type="ARBA" id="ARBA00022692"/>
    </source>
</evidence>
<feature type="transmembrane region" description="Helical" evidence="7">
    <location>
        <begin position="380"/>
        <end position="398"/>
    </location>
</feature>
<dbReference type="Proteomes" id="UP000199031">
    <property type="component" value="Unassembled WGS sequence"/>
</dbReference>
<dbReference type="InterPro" id="IPR014047">
    <property type="entry name" value="Chr_Tranpt_l_chain"/>
</dbReference>
<dbReference type="PANTHER" id="PTHR33567">
    <property type="entry name" value="CHROMATE ION TRANSPORTER (EUROFUNG)"/>
    <property type="match status" value="1"/>
</dbReference>
<evidence type="ECO:0000256" key="7">
    <source>
        <dbReference type="SAM" id="Phobius"/>
    </source>
</evidence>
<evidence type="ECO:0000313" key="8">
    <source>
        <dbReference type="EMBL" id="SFQ12557.1"/>
    </source>
</evidence>
<feature type="transmembrane region" description="Helical" evidence="7">
    <location>
        <begin position="78"/>
        <end position="101"/>
    </location>
</feature>
<dbReference type="PIRSF" id="PIRSF004810">
    <property type="entry name" value="ChrA"/>
    <property type="match status" value="1"/>
</dbReference>
<evidence type="ECO:0000256" key="6">
    <source>
        <dbReference type="ARBA" id="ARBA00023136"/>
    </source>
</evidence>
<name>A0A1I5VYY6_9BACT</name>
<feature type="transmembrane region" description="Helical" evidence="7">
    <location>
        <begin position="137"/>
        <end position="157"/>
    </location>
</feature>
<feature type="transmembrane region" description="Helical" evidence="7">
    <location>
        <begin position="163"/>
        <end position="181"/>
    </location>
</feature>
<dbReference type="OrthoDB" id="9788907at2"/>
<comment type="subcellular location">
    <subcellularLocation>
        <location evidence="1">Cell membrane</location>
        <topology evidence="1">Multi-pass membrane protein</topology>
    </subcellularLocation>
</comment>
<feature type="transmembrane region" description="Helical" evidence="7">
    <location>
        <begin position="193"/>
        <end position="210"/>
    </location>
</feature>
<evidence type="ECO:0000256" key="1">
    <source>
        <dbReference type="ARBA" id="ARBA00004651"/>
    </source>
</evidence>
<reference evidence="8 9" key="1">
    <citation type="submission" date="2016-10" db="EMBL/GenBank/DDBJ databases">
        <authorList>
            <person name="de Groot N.N."/>
        </authorList>
    </citation>
    <scope>NUCLEOTIDE SEQUENCE [LARGE SCALE GENOMIC DNA]</scope>
    <source>
        <strain evidence="8 9">DSM 28286</strain>
    </source>
</reference>
<dbReference type="Pfam" id="PF02417">
    <property type="entry name" value="Chromate_transp"/>
    <property type="match status" value="2"/>
</dbReference>
<accession>A0A1I5VYY6</accession>
<gene>
    <name evidence="8" type="ORF">SAMN05444277_105264</name>
</gene>
<dbReference type="STRING" id="1465490.SAMN05444277_105264"/>
<feature type="transmembrane region" description="Helical" evidence="7">
    <location>
        <begin position="311"/>
        <end position="333"/>
    </location>
</feature>
<comment type="similarity">
    <text evidence="2">Belongs to the chromate ion transporter (CHR) (TC 2.A.51) family.</text>
</comment>
<feature type="transmembrane region" description="Helical" evidence="7">
    <location>
        <begin position="404"/>
        <end position="421"/>
    </location>
</feature>
<keyword evidence="5 7" id="KW-1133">Transmembrane helix</keyword>
<protein>
    <submittedName>
        <fullName evidence="8">Chromate transporter</fullName>
    </submittedName>
</protein>
<keyword evidence="4 7" id="KW-0812">Transmembrane</keyword>
<dbReference type="EMBL" id="FOXQ01000005">
    <property type="protein sequence ID" value="SFQ12557.1"/>
    <property type="molecule type" value="Genomic_DNA"/>
</dbReference>
<evidence type="ECO:0000256" key="2">
    <source>
        <dbReference type="ARBA" id="ARBA00005262"/>
    </source>
</evidence>
<keyword evidence="3" id="KW-1003">Cell membrane</keyword>
<proteinExistence type="inferred from homology"/>
<dbReference type="RefSeq" id="WP_090658157.1">
    <property type="nucleotide sequence ID" value="NZ_FOXQ01000005.1"/>
</dbReference>
<evidence type="ECO:0000256" key="5">
    <source>
        <dbReference type="ARBA" id="ARBA00022989"/>
    </source>
</evidence>
<dbReference type="GO" id="GO:0005886">
    <property type="term" value="C:plasma membrane"/>
    <property type="evidence" value="ECO:0007669"/>
    <property type="project" value="UniProtKB-SubCell"/>
</dbReference>
<dbReference type="PANTHER" id="PTHR33567:SF3">
    <property type="entry name" value="CHROMATE ION TRANSPORTER (EUROFUNG)"/>
    <property type="match status" value="1"/>
</dbReference>
<keyword evidence="6 7" id="KW-0472">Membrane</keyword>
<evidence type="ECO:0000313" key="9">
    <source>
        <dbReference type="Proteomes" id="UP000199031"/>
    </source>
</evidence>
<dbReference type="GO" id="GO:0015109">
    <property type="term" value="F:chromate transmembrane transporter activity"/>
    <property type="evidence" value="ECO:0007669"/>
    <property type="project" value="InterPro"/>
</dbReference>
<dbReference type="NCBIfam" id="TIGR00937">
    <property type="entry name" value="2A51"/>
    <property type="match status" value="1"/>
</dbReference>
<feature type="transmembrane region" description="Helical" evidence="7">
    <location>
        <begin position="230"/>
        <end position="249"/>
    </location>
</feature>